<evidence type="ECO:0000256" key="5">
    <source>
        <dbReference type="ARBA" id="ARBA00022692"/>
    </source>
</evidence>
<dbReference type="InterPro" id="IPR011527">
    <property type="entry name" value="ABC1_TM_dom"/>
</dbReference>
<keyword evidence="9 10" id="KW-0472">Membrane</keyword>
<evidence type="ECO:0000256" key="4">
    <source>
        <dbReference type="ARBA" id="ARBA00022519"/>
    </source>
</evidence>
<feature type="domain" description="ABC transmembrane type-1" evidence="12">
    <location>
        <begin position="34"/>
        <end position="305"/>
    </location>
</feature>
<evidence type="ECO:0000313" key="13">
    <source>
        <dbReference type="EMBL" id="BDT78961.1"/>
    </source>
</evidence>
<feature type="transmembrane region" description="Helical" evidence="10">
    <location>
        <begin position="162"/>
        <end position="184"/>
    </location>
</feature>
<dbReference type="Proteomes" id="UP001211204">
    <property type="component" value="Chromosome"/>
</dbReference>
<dbReference type="InterPro" id="IPR005898">
    <property type="entry name" value="Cyc_pep_transpt_SyrD/YojI"/>
</dbReference>
<reference evidence="13 14" key="1">
    <citation type="submission" date="2022-11" db="EMBL/GenBank/DDBJ databases">
        <title>Complete Genome Sequences of three Polynucleobacter sp. Subcluster PnecC Strains KF022, KF023, and KF032 Isolated from a Shallow Eutrophic Lake in Japan.</title>
        <authorList>
            <person name="Ogata Y."/>
            <person name="Watanabe K."/>
            <person name="Takemine S."/>
            <person name="Shindo C."/>
            <person name="Kurokawa R."/>
            <person name="Suda W."/>
        </authorList>
    </citation>
    <scope>NUCLEOTIDE SEQUENCE [LARGE SCALE GENOMIC DNA]</scope>
    <source>
        <strain evidence="13 14">KF032</strain>
    </source>
</reference>
<dbReference type="SUPFAM" id="SSF90123">
    <property type="entry name" value="ABC transporter transmembrane region"/>
    <property type="match status" value="1"/>
</dbReference>
<keyword evidence="5 10" id="KW-0812">Transmembrane</keyword>
<keyword evidence="7" id="KW-0067">ATP-binding</keyword>
<keyword evidence="2" id="KW-0813">Transport</keyword>
<evidence type="ECO:0000256" key="9">
    <source>
        <dbReference type="ARBA" id="ARBA00023136"/>
    </source>
</evidence>
<evidence type="ECO:0000256" key="10">
    <source>
        <dbReference type="SAM" id="Phobius"/>
    </source>
</evidence>
<keyword evidence="8 10" id="KW-1133">Transmembrane helix</keyword>
<evidence type="ECO:0000256" key="6">
    <source>
        <dbReference type="ARBA" id="ARBA00022741"/>
    </source>
</evidence>
<dbReference type="InterPro" id="IPR027417">
    <property type="entry name" value="P-loop_NTPase"/>
</dbReference>
<organism evidence="13 14">
    <name type="scientific">Polynucleobacter yangtzensis</name>
    <dbReference type="NCBI Taxonomy" id="1743159"/>
    <lineage>
        <taxon>Bacteria</taxon>
        <taxon>Pseudomonadati</taxon>
        <taxon>Pseudomonadota</taxon>
        <taxon>Betaproteobacteria</taxon>
        <taxon>Burkholderiales</taxon>
        <taxon>Burkholderiaceae</taxon>
        <taxon>Polynucleobacter</taxon>
    </lineage>
</organism>
<feature type="transmembrane region" description="Helical" evidence="10">
    <location>
        <begin position="137"/>
        <end position="156"/>
    </location>
</feature>
<evidence type="ECO:0000256" key="7">
    <source>
        <dbReference type="ARBA" id="ARBA00022840"/>
    </source>
</evidence>
<feature type="transmembrane region" description="Helical" evidence="10">
    <location>
        <begin position="62"/>
        <end position="80"/>
    </location>
</feature>
<evidence type="ECO:0000313" key="14">
    <source>
        <dbReference type="Proteomes" id="UP001211204"/>
    </source>
</evidence>
<dbReference type="InterPro" id="IPR003593">
    <property type="entry name" value="AAA+_ATPase"/>
</dbReference>
<evidence type="ECO:0000256" key="1">
    <source>
        <dbReference type="ARBA" id="ARBA00004651"/>
    </source>
</evidence>
<keyword evidence="6" id="KW-0547">Nucleotide-binding</keyword>
<keyword evidence="3" id="KW-1003">Cell membrane</keyword>
<sequence>MINDNKMTSLFSKSEVVEFLRVEGAGDLKRLIWLACFVGIANTALISLINMSAAKVAEGESVFLQFFLYAAVLTFFLLVTRKANQDNIRSAQFLIHKFKIRILGEYFRSDLQTIDHIGKAKIMQSLGRDTQVVSQSIPILVMMCQSAATLSCLTIYMATISWMAFCISFMAAVIIFVVSSRFILGVKDSVSAAWAKEGEVFELFGDFLSGFKEIKMHSKRARDITADMVEESLVASNLKTYSLVGITNFFNYLQTLMFVVVGILIFILPMLSESFSESVVAASTAGIFLVGQLSGLIQTIPALSEANASAKSLLELQDELAKTAKQSVENKQVIDIDQFRSLKVHDVTYDHLKDKNSTGFSLGPISYEFKAGQLYFIKGSNGSGKTTFMRILTGLYKPSSGYISVNDIKIEQPASSSYRDLFTVVFSDFYLFTKLYGLFNVSEEDILSLQKLLEIEKKFSIDDGEFSHIQLSTGQRKRIALLVALLENRDIIVLDEWAADQDPQFRRQFYKNILPKLKAMGKTIIAITHDDYYFKTADYILSFKDGVLSEDLDD</sequence>
<comment type="subcellular location">
    <subcellularLocation>
        <location evidence="1">Cell membrane</location>
        <topology evidence="1">Multi-pass membrane protein</topology>
    </subcellularLocation>
</comment>
<dbReference type="PROSITE" id="PS50929">
    <property type="entry name" value="ABC_TM1F"/>
    <property type="match status" value="1"/>
</dbReference>
<dbReference type="SUPFAM" id="SSF52540">
    <property type="entry name" value="P-loop containing nucleoside triphosphate hydrolases"/>
    <property type="match status" value="1"/>
</dbReference>
<evidence type="ECO:0000256" key="3">
    <source>
        <dbReference type="ARBA" id="ARBA00022475"/>
    </source>
</evidence>
<dbReference type="InterPro" id="IPR050095">
    <property type="entry name" value="ECF_ABC_transporter_ATP-bd"/>
</dbReference>
<dbReference type="Gene3D" id="1.20.1560.10">
    <property type="entry name" value="ABC transporter type 1, transmembrane domain"/>
    <property type="match status" value="1"/>
</dbReference>
<feature type="transmembrane region" description="Helical" evidence="10">
    <location>
        <begin position="31"/>
        <end position="50"/>
    </location>
</feature>
<dbReference type="Pfam" id="PF00005">
    <property type="entry name" value="ABC_tran"/>
    <property type="match status" value="1"/>
</dbReference>
<dbReference type="InterPro" id="IPR003439">
    <property type="entry name" value="ABC_transporter-like_ATP-bd"/>
</dbReference>
<evidence type="ECO:0000259" key="11">
    <source>
        <dbReference type="PROSITE" id="PS50893"/>
    </source>
</evidence>
<name>A0ABN6TVW6_9BURK</name>
<evidence type="ECO:0000259" key="12">
    <source>
        <dbReference type="PROSITE" id="PS50929"/>
    </source>
</evidence>
<dbReference type="InterPro" id="IPR036640">
    <property type="entry name" value="ABC1_TM_sf"/>
</dbReference>
<dbReference type="NCBIfam" id="TIGR01194">
    <property type="entry name" value="cyc_pep_trnsptr"/>
    <property type="match status" value="1"/>
</dbReference>
<feature type="transmembrane region" description="Helical" evidence="10">
    <location>
        <begin position="249"/>
        <end position="272"/>
    </location>
</feature>
<dbReference type="PANTHER" id="PTHR43553:SF11">
    <property type="entry name" value="ABC TRANSPORTER ATP-BINDING_PERMEASE PROTEIN YOJI"/>
    <property type="match status" value="1"/>
</dbReference>
<dbReference type="Gene3D" id="3.40.50.300">
    <property type="entry name" value="P-loop containing nucleotide triphosphate hydrolases"/>
    <property type="match status" value="1"/>
</dbReference>
<protein>
    <submittedName>
        <fullName evidence="13">Multidrug ABC transporter permease/ATP-binding protein</fullName>
    </submittedName>
</protein>
<proteinExistence type="predicted"/>
<gene>
    <name evidence="13" type="ORF">PKF032_08490</name>
</gene>
<keyword evidence="4" id="KW-0997">Cell inner membrane</keyword>
<feature type="domain" description="ABC transporter" evidence="11">
    <location>
        <begin position="342"/>
        <end position="552"/>
    </location>
</feature>
<dbReference type="PROSITE" id="PS50893">
    <property type="entry name" value="ABC_TRANSPORTER_2"/>
    <property type="match status" value="1"/>
</dbReference>
<dbReference type="SMART" id="SM00382">
    <property type="entry name" value="AAA"/>
    <property type="match status" value="1"/>
</dbReference>
<evidence type="ECO:0000256" key="2">
    <source>
        <dbReference type="ARBA" id="ARBA00022448"/>
    </source>
</evidence>
<dbReference type="EMBL" id="AP026974">
    <property type="protein sequence ID" value="BDT78961.1"/>
    <property type="molecule type" value="Genomic_DNA"/>
</dbReference>
<evidence type="ECO:0000256" key="8">
    <source>
        <dbReference type="ARBA" id="ARBA00022989"/>
    </source>
</evidence>
<dbReference type="RefSeq" id="WP_281746208.1">
    <property type="nucleotide sequence ID" value="NZ_AP026974.1"/>
</dbReference>
<keyword evidence="14" id="KW-1185">Reference proteome</keyword>
<accession>A0ABN6TVW6</accession>
<dbReference type="PANTHER" id="PTHR43553">
    <property type="entry name" value="HEAVY METAL TRANSPORTER"/>
    <property type="match status" value="1"/>
</dbReference>